<comment type="caution">
    <text evidence="1">The sequence shown here is derived from an EMBL/GenBank/DDBJ whole genome shotgun (WGS) entry which is preliminary data.</text>
</comment>
<dbReference type="VEuPathDB" id="VectorBase:SSCA006229"/>
<sequence>MNLLVFVHPTEIEFTNNNEPQIVSIYNPYDFTIKFSFKSTKPNAFILSSAEGEILSRHTLDM</sequence>
<gene>
    <name evidence="1" type="ORF">QR98_0069730</name>
</gene>
<organism evidence="1 2">
    <name type="scientific">Sarcoptes scabiei</name>
    <name type="common">Itch mite</name>
    <name type="synonym">Acarus scabiei</name>
    <dbReference type="NCBI Taxonomy" id="52283"/>
    <lineage>
        <taxon>Eukaryota</taxon>
        <taxon>Metazoa</taxon>
        <taxon>Ecdysozoa</taxon>
        <taxon>Arthropoda</taxon>
        <taxon>Chelicerata</taxon>
        <taxon>Arachnida</taxon>
        <taxon>Acari</taxon>
        <taxon>Acariformes</taxon>
        <taxon>Sarcoptiformes</taxon>
        <taxon>Astigmata</taxon>
        <taxon>Psoroptidia</taxon>
        <taxon>Sarcoptoidea</taxon>
        <taxon>Sarcoptidae</taxon>
        <taxon>Sarcoptinae</taxon>
        <taxon>Sarcoptes</taxon>
    </lineage>
</organism>
<dbReference type="PROSITE" id="PS50202">
    <property type="entry name" value="MSP"/>
    <property type="match status" value="1"/>
</dbReference>
<reference evidence="1 2" key="1">
    <citation type="journal article" date="2015" name="Parasit. Vectors">
        <title>Draft genome of the scabies mite.</title>
        <authorList>
            <person name="Rider S.D.Jr."/>
            <person name="Morgan M.S."/>
            <person name="Arlian L.G."/>
        </authorList>
    </citation>
    <scope>NUCLEOTIDE SEQUENCE [LARGE SCALE GENOMIC DNA]</scope>
    <source>
        <strain evidence="1">Arlian Lab</strain>
    </source>
</reference>
<dbReference type="Proteomes" id="UP000616769">
    <property type="component" value="Unassembled WGS sequence"/>
</dbReference>
<evidence type="ECO:0000313" key="1">
    <source>
        <dbReference type="EMBL" id="KPM08454.1"/>
    </source>
</evidence>
<dbReference type="InterPro" id="IPR008962">
    <property type="entry name" value="PapD-like_sf"/>
</dbReference>
<dbReference type="InterPro" id="IPR000535">
    <property type="entry name" value="MSP_dom"/>
</dbReference>
<evidence type="ECO:0000313" key="2">
    <source>
        <dbReference type="Proteomes" id="UP000616769"/>
    </source>
</evidence>
<dbReference type="OrthoDB" id="10022288at2759"/>
<proteinExistence type="predicted"/>
<accession>A0A132ABT3</accession>
<dbReference type="EMBL" id="JXLN01012420">
    <property type="protein sequence ID" value="KPM08454.1"/>
    <property type="molecule type" value="Genomic_DNA"/>
</dbReference>
<name>A0A132ABT3_SARSC</name>
<dbReference type="AlphaFoldDB" id="A0A132ABT3"/>
<dbReference type="SUPFAM" id="SSF49354">
    <property type="entry name" value="PapD-like"/>
    <property type="match status" value="1"/>
</dbReference>
<protein>
    <submittedName>
        <fullName evidence="1">Uncharacterized protein</fullName>
    </submittedName>
</protein>